<organism evidence="1 2">
    <name type="scientific">Pseudoxanthomonas putridarboris</name>
    <dbReference type="NCBI Taxonomy" id="752605"/>
    <lineage>
        <taxon>Bacteria</taxon>
        <taxon>Pseudomonadati</taxon>
        <taxon>Pseudomonadota</taxon>
        <taxon>Gammaproteobacteria</taxon>
        <taxon>Lysobacterales</taxon>
        <taxon>Lysobacteraceae</taxon>
        <taxon>Pseudoxanthomonas</taxon>
    </lineage>
</organism>
<accession>A0ABU9J090</accession>
<evidence type="ECO:0000313" key="2">
    <source>
        <dbReference type="Proteomes" id="UP001459204"/>
    </source>
</evidence>
<comment type="caution">
    <text evidence="1">The sequence shown here is derived from an EMBL/GenBank/DDBJ whole genome shotgun (WGS) entry which is preliminary data.</text>
</comment>
<sequence>MGIAAFLLGVCLLALTLGIVRIWQAGVEYGDRRRLQEFRAHALVADELHRRRIERKAVRS</sequence>
<proteinExistence type="predicted"/>
<dbReference type="Proteomes" id="UP001459204">
    <property type="component" value="Unassembled WGS sequence"/>
</dbReference>
<keyword evidence="2" id="KW-1185">Reference proteome</keyword>
<dbReference type="EMBL" id="JBBWWT010000003">
    <property type="protein sequence ID" value="MEL1264395.1"/>
    <property type="molecule type" value="Genomic_DNA"/>
</dbReference>
<evidence type="ECO:0000313" key="1">
    <source>
        <dbReference type="EMBL" id="MEL1264395.1"/>
    </source>
</evidence>
<gene>
    <name evidence="1" type="ORF">AAD027_08435</name>
</gene>
<name>A0ABU9J090_9GAMM</name>
<reference evidence="1 2" key="1">
    <citation type="submission" date="2024-04" db="EMBL/GenBank/DDBJ databases">
        <title>Draft genome sequence of Pseudoxanthomonas putridarboris WD12.</title>
        <authorList>
            <person name="Oh J."/>
        </authorList>
    </citation>
    <scope>NUCLEOTIDE SEQUENCE [LARGE SCALE GENOMIC DNA]</scope>
    <source>
        <strain evidence="1 2">WD12</strain>
    </source>
</reference>
<protein>
    <submittedName>
        <fullName evidence="1">Uncharacterized protein</fullName>
    </submittedName>
</protein>